<evidence type="ECO:0000256" key="1">
    <source>
        <dbReference type="ARBA" id="ARBA00007277"/>
    </source>
</evidence>
<organism evidence="10 11">
    <name type="scientific">Tetracentron sinense</name>
    <name type="common">Spur-leaf</name>
    <dbReference type="NCBI Taxonomy" id="13715"/>
    <lineage>
        <taxon>Eukaryota</taxon>
        <taxon>Viridiplantae</taxon>
        <taxon>Streptophyta</taxon>
        <taxon>Embryophyta</taxon>
        <taxon>Tracheophyta</taxon>
        <taxon>Spermatophyta</taxon>
        <taxon>Magnoliopsida</taxon>
        <taxon>Trochodendrales</taxon>
        <taxon>Trochodendraceae</taxon>
        <taxon>Tetracentron</taxon>
    </lineage>
</organism>
<feature type="compositionally biased region" description="Low complexity" evidence="8">
    <location>
        <begin position="696"/>
        <end position="706"/>
    </location>
</feature>
<name>A0A834YPS8_TETSI</name>
<dbReference type="FunFam" id="3.20.20.190:FF:000011">
    <property type="entry name" value="Glycerophosphodiester phosphodiesterase GDPDL3"/>
    <property type="match status" value="1"/>
</dbReference>
<evidence type="ECO:0000256" key="6">
    <source>
        <dbReference type="ARBA" id="ARBA00023180"/>
    </source>
</evidence>
<evidence type="ECO:0000256" key="4">
    <source>
        <dbReference type="ARBA" id="ARBA00022798"/>
    </source>
</evidence>
<dbReference type="OMA" id="YMINEEV"/>
<feature type="domain" description="GP-PDE" evidence="9">
    <location>
        <begin position="335"/>
        <end position="636"/>
    </location>
</feature>
<dbReference type="GO" id="GO:0006629">
    <property type="term" value="P:lipid metabolic process"/>
    <property type="evidence" value="ECO:0007669"/>
    <property type="project" value="InterPro"/>
</dbReference>
<dbReference type="PANTHER" id="PTHR43620:SF7">
    <property type="entry name" value="GLYCEROPHOSPHODIESTER PHOSPHODIESTERASE GDPD5-RELATED"/>
    <property type="match status" value="1"/>
</dbReference>
<dbReference type="FunFam" id="3.20.20.190:FF:000013">
    <property type="entry name" value="Glycerophosphodiester phosphodiesterase GDPDL3"/>
    <property type="match status" value="1"/>
</dbReference>
<dbReference type="AlphaFoldDB" id="A0A834YPS8"/>
<dbReference type="Proteomes" id="UP000655225">
    <property type="component" value="Unassembled WGS sequence"/>
</dbReference>
<protein>
    <recommendedName>
        <fullName evidence="2">glycerophosphodiester phosphodiesterase</fullName>
        <ecNumber evidence="2">3.1.4.46</ecNumber>
    </recommendedName>
</protein>
<keyword evidence="3" id="KW-0732">Signal</keyword>
<evidence type="ECO:0000256" key="8">
    <source>
        <dbReference type="SAM" id="MobiDB-lite"/>
    </source>
</evidence>
<dbReference type="SUPFAM" id="SSF51695">
    <property type="entry name" value="PLC-like phosphodiesterases"/>
    <property type="match status" value="2"/>
</dbReference>
<dbReference type="GO" id="GO:0008889">
    <property type="term" value="F:glycerophosphodiester phosphodiesterase activity"/>
    <property type="evidence" value="ECO:0007669"/>
    <property type="project" value="UniProtKB-EC"/>
</dbReference>
<dbReference type="CDD" id="cd08603">
    <property type="entry name" value="GDPD_SHV3_repeat_1"/>
    <property type="match status" value="1"/>
</dbReference>
<dbReference type="PROSITE" id="PS51704">
    <property type="entry name" value="GP_PDE"/>
    <property type="match status" value="2"/>
</dbReference>
<feature type="region of interest" description="Disordered" evidence="8">
    <location>
        <begin position="688"/>
        <end position="712"/>
    </location>
</feature>
<evidence type="ECO:0000256" key="5">
    <source>
        <dbReference type="ARBA" id="ARBA00022801"/>
    </source>
</evidence>
<comment type="caution">
    <text evidence="10">The sequence shown here is derived from an EMBL/GenBank/DDBJ whole genome shotgun (WGS) entry which is preliminary data.</text>
</comment>
<dbReference type="EC" id="3.1.4.46" evidence="2"/>
<evidence type="ECO:0000313" key="10">
    <source>
        <dbReference type="EMBL" id="KAF8391645.1"/>
    </source>
</evidence>
<dbReference type="InterPro" id="IPR030395">
    <property type="entry name" value="GP_PDE_dom"/>
</dbReference>
<evidence type="ECO:0000256" key="3">
    <source>
        <dbReference type="ARBA" id="ARBA00022729"/>
    </source>
</evidence>
<dbReference type="OrthoDB" id="1058301at2759"/>
<feature type="domain" description="GP-PDE" evidence="9">
    <location>
        <begin position="18"/>
        <end position="318"/>
    </location>
</feature>
<dbReference type="EMBL" id="JABCRI010000017">
    <property type="protein sequence ID" value="KAF8391645.1"/>
    <property type="molecule type" value="Genomic_DNA"/>
</dbReference>
<keyword evidence="11" id="KW-1185">Reference proteome</keyword>
<evidence type="ECO:0000256" key="7">
    <source>
        <dbReference type="ARBA" id="ARBA00047512"/>
    </source>
</evidence>
<dbReference type="GO" id="GO:0006071">
    <property type="term" value="P:glycerol metabolic process"/>
    <property type="evidence" value="ECO:0007669"/>
    <property type="project" value="UniProtKB-KW"/>
</dbReference>
<sequence length="735" mass="80241">MCQNPPKCGRIFHVGNAPIVVAKGGFSGVFPDSSSAAYSLALMTSLPNVVLWCDVQLTKDGAGICFPYLNLDNSSDISSVFKNKDKVYLVNGESMQGWFSVDYTLDELSNIFLTQGIYSRTERFNGNLFNVLTVKEVASQLKPPGLWLNIEHDAFFRQHNLSMRSYVLSISKSVIINYVSSPEVSFLRSITTRFNRSRTKLVFRFLGLDDTEPSTNQTYGSLLKNLTFVKTFASGILVPKTYIWPVDAGLYLQPHTSVVLDAHRQGLEVFASDFANDASFSYNYSYDPVAEYLSFIDSGNFSIDGVLSTFPLTPSEAIDCFSHISNNASGKEAKFLVISHNGASGMYPGCTDLAYKQAVLDGADVLDCSVQMTKDGIPFCLGSINLIDGTTVAQSTFSTRSIIIPEIQGIPGIFSFNLTWKEIRSISPAISNPNRDYRLFRNPAYKNAGTLITLDDFLALSKNTNTVSGILISIENAAYLAEKQSLSITDAVLDALSKAGYNNQTIKKVMIQSTNSSVLIKLKEKANYELVYMVDETIRDALNSTIMDIKKFANSVAISKASVFPDNHAFLTSVTSVVPKLHSFNLSVYVHLFANEFVSQAWDFFSDPTVEINSFVNGAGIDGVITDFPGTAIAYRKNRCLNMGDNIPIYMSPVQPGSLMQVIASEYLPPAEAPFPVLTDSDVVEPSLPPISKTAPTSDTGGSAPTSSPPSGQPRIAACVFLSTLAMLLTSLLLF</sequence>
<accession>A0A834YPS8</accession>
<gene>
    <name evidence="10" type="ORF">HHK36_023952</name>
</gene>
<evidence type="ECO:0000259" key="9">
    <source>
        <dbReference type="PROSITE" id="PS51704"/>
    </source>
</evidence>
<keyword evidence="5" id="KW-0378">Hydrolase</keyword>
<dbReference type="Gene3D" id="3.20.20.190">
    <property type="entry name" value="Phosphatidylinositol (PI) phosphodiesterase"/>
    <property type="match status" value="2"/>
</dbReference>
<dbReference type="PANTHER" id="PTHR43620">
    <property type="entry name" value="GLYCEROPHOSPHORYL DIESTER PHOSPHODIESTERASE"/>
    <property type="match status" value="1"/>
</dbReference>
<comment type="similarity">
    <text evidence="1">Belongs to the glycerophosphoryl diester phosphodiesterase family.</text>
</comment>
<reference evidence="10 11" key="1">
    <citation type="submission" date="2020-04" db="EMBL/GenBank/DDBJ databases">
        <title>Plant Genome Project.</title>
        <authorList>
            <person name="Zhang R.-G."/>
        </authorList>
    </citation>
    <scope>NUCLEOTIDE SEQUENCE [LARGE SCALE GENOMIC DNA]</scope>
    <source>
        <strain evidence="10">YNK0</strain>
        <tissue evidence="10">Leaf</tissue>
    </source>
</reference>
<evidence type="ECO:0000256" key="2">
    <source>
        <dbReference type="ARBA" id="ARBA00012247"/>
    </source>
</evidence>
<proteinExistence type="inferred from homology"/>
<dbReference type="Pfam" id="PF03009">
    <property type="entry name" value="GDPD"/>
    <property type="match status" value="1"/>
</dbReference>
<dbReference type="InterPro" id="IPR017946">
    <property type="entry name" value="PLC-like_Pdiesterase_TIM-brl"/>
</dbReference>
<evidence type="ECO:0000313" key="11">
    <source>
        <dbReference type="Proteomes" id="UP000655225"/>
    </source>
</evidence>
<dbReference type="CDD" id="cd08604">
    <property type="entry name" value="GDPD_SHV3_repeat_2"/>
    <property type="match status" value="1"/>
</dbReference>
<keyword evidence="6" id="KW-0325">Glycoprotein</keyword>
<comment type="catalytic activity">
    <reaction evidence="7">
        <text>a sn-glycero-3-phosphodiester + H2O = an alcohol + sn-glycerol 3-phosphate + H(+)</text>
        <dbReference type="Rhea" id="RHEA:12969"/>
        <dbReference type="ChEBI" id="CHEBI:15377"/>
        <dbReference type="ChEBI" id="CHEBI:15378"/>
        <dbReference type="ChEBI" id="CHEBI:30879"/>
        <dbReference type="ChEBI" id="CHEBI:57597"/>
        <dbReference type="ChEBI" id="CHEBI:83408"/>
        <dbReference type="EC" id="3.1.4.46"/>
    </reaction>
</comment>
<keyword evidence="4" id="KW-0319">Glycerol metabolism</keyword>